<comment type="function">
    <text evidence="10">Catalyzes the condensation of para-aminobenzoate (pABA) with 6-hydroxymethyl-7,8-dihydropterin diphosphate (DHPt-PP) to form 7,8-dihydropteroate (H2Pte), the immediate precursor of folate derivatives.</text>
</comment>
<dbReference type="PROSITE" id="PS50972">
    <property type="entry name" value="PTERIN_BINDING"/>
    <property type="match status" value="1"/>
</dbReference>
<dbReference type="InterPro" id="IPR000489">
    <property type="entry name" value="Pterin-binding_dom"/>
</dbReference>
<dbReference type="SUPFAM" id="SSF51717">
    <property type="entry name" value="Dihydropteroate synthetase-like"/>
    <property type="match status" value="1"/>
</dbReference>
<keyword evidence="9 10" id="KW-0289">Folate biosynthesis</keyword>
<evidence type="ECO:0000313" key="12">
    <source>
        <dbReference type="EMBL" id="GAA4389338.1"/>
    </source>
</evidence>
<dbReference type="CDD" id="cd00739">
    <property type="entry name" value="DHPS"/>
    <property type="match status" value="1"/>
</dbReference>
<evidence type="ECO:0000256" key="4">
    <source>
        <dbReference type="ARBA" id="ARBA00009503"/>
    </source>
</evidence>
<dbReference type="RefSeq" id="WP_425495951.1">
    <property type="nucleotide sequence ID" value="NZ_BAABFX010000010.1"/>
</dbReference>
<evidence type="ECO:0000256" key="3">
    <source>
        <dbReference type="ARBA" id="ARBA00004763"/>
    </source>
</evidence>
<keyword evidence="8 10" id="KW-0460">Magnesium</keyword>
<evidence type="ECO:0000256" key="8">
    <source>
        <dbReference type="ARBA" id="ARBA00022842"/>
    </source>
</evidence>
<evidence type="ECO:0000256" key="9">
    <source>
        <dbReference type="ARBA" id="ARBA00022909"/>
    </source>
</evidence>
<protein>
    <recommendedName>
        <fullName evidence="5 10">Dihydropteroate synthase</fullName>
        <shortName evidence="10">DHPS</shortName>
        <ecNumber evidence="5 10">2.5.1.15</ecNumber>
    </recommendedName>
    <alternativeName>
        <fullName evidence="10">Dihydropteroate pyrophosphorylase</fullName>
    </alternativeName>
</protein>
<sequence>MTPSASTLPEARGGRPLVMGVVNVTPDSFSDGGAWFTPQDAVAHGRDLLAAGADLLDVGGESTRPGAERPSAAEELRRVLPVIEALRDVAAVSVDTMRAEVAAAALDAGAVVVNDVSGGLADPEMGALVAERGVPFIAMHWRAHSTVMQSFAVYDDVVADVSRELMARVEALTAAGVAAENIVLDPGFGFAKKAEHNWELLRRLDEVMALGHRLLVGTSRKTFLGHVGRTSDAVRPPLDRDVATAVTTAHVARLGVWAVRVHDVVSTVDTLDVVDALRGTHE</sequence>
<gene>
    <name evidence="12" type="primary">folP_1</name>
    <name evidence="12" type="ORF">GCM10023153_05470</name>
</gene>
<keyword evidence="7 10" id="KW-0479">Metal-binding</keyword>
<reference evidence="13" key="1">
    <citation type="journal article" date="2019" name="Int. J. Syst. Evol. Microbiol.">
        <title>The Global Catalogue of Microorganisms (GCM) 10K type strain sequencing project: providing services to taxonomists for standard genome sequencing and annotation.</title>
        <authorList>
            <consortium name="The Broad Institute Genomics Platform"/>
            <consortium name="The Broad Institute Genome Sequencing Center for Infectious Disease"/>
            <person name="Wu L."/>
            <person name="Ma J."/>
        </authorList>
    </citation>
    <scope>NUCLEOTIDE SEQUENCE [LARGE SCALE GENOMIC DNA]</scope>
    <source>
        <strain evidence="13">JCM 17738</strain>
    </source>
</reference>
<comment type="pathway">
    <text evidence="3 10">Cofactor biosynthesis; tetrahydrofolate biosynthesis; 7,8-dihydrofolate from 2-amino-4-hydroxy-6-hydroxymethyl-7,8-dihydropteridine diphosphate and 4-aminobenzoate: step 1/2.</text>
</comment>
<evidence type="ECO:0000256" key="5">
    <source>
        <dbReference type="ARBA" id="ARBA00012458"/>
    </source>
</evidence>
<proteinExistence type="inferred from homology"/>
<keyword evidence="6 10" id="KW-0808">Transferase</keyword>
<dbReference type="PROSITE" id="PS00792">
    <property type="entry name" value="DHPS_1"/>
    <property type="match status" value="1"/>
</dbReference>
<dbReference type="PANTHER" id="PTHR20941">
    <property type="entry name" value="FOLATE SYNTHESIS PROTEINS"/>
    <property type="match status" value="1"/>
</dbReference>
<dbReference type="EC" id="2.5.1.15" evidence="5 10"/>
<dbReference type="InterPro" id="IPR006390">
    <property type="entry name" value="DHP_synth_dom"/>
</dbReference>
<evidence type="ECO:0000256" key="7">
    <source>
        <dbReference type="ARBA" id="ARBA00022723"/>
    </source>
</evidence>
<evidence type="ECO:0000256" key="1">
    <source>
        <dbReference type="ARBA" id="ARBA00000012"/>
    </source>
</evidence>
<comment type="similarity">
    <text evidence="4 10">Belongs to the DHPS family.</text>
</comment>
<dbReference type="PANTHER" id="PTHR20941:SF1">
    <property type="entry name" value="FOLIC ACID SYNTHESIS PROTEIN FOL1"/>
    <property type="match status" value="1"/>
</dbReference>
<accession>A0ABP8JDZ7</accession>
<organism evidence="12 13">
    <name type="scientific">Ornithinibacter aureus</name>
    <dbReference type="NCBI Taxonomy" id="622664"/>
    <lineage>
        <taxon>Bacteria</taxon>
        <taxon>Bacillati</taxon>
        <taxon>Actinomycetota</taxon>
        <taxon>Actinomycetes</taxon>
        <taxon>Micrococcales</taxon>
        <taxon>Intrasporangiaceae</taxon>
        <taxon>Ornithinibacter</taxon>
    </lineage>
</organism>
<dbReference type="InterPro" id="IPR045031">
    <property type="entry name" value="DHP_synth-like"/>
</dbReference>
<comment type="caution">
    <text evidence="12">The sequence shown here is derived from an EMBL/GenBank/DDBJ whole genome shotgun (WGS) entry which is preliminary data.</text>
</comment>
<dbReference type="Pfam" id="PF00809">
    <property type="entry name" value="Pterin_bind"/>
    <property type="match status" value="1"/>
</dbReference>
<comment type="cofactor">
    <cofactor evidence="2 10">
        <name>Mg(2+)</name>
        <dbReference type="ChEBI" id="CHEBI:18420"/>
    </cofactor>
</comment>
<keyword evidence="13" id="KW-1185">Reference proteome</keyword>
<dbReference type="Proteomes" id="UP001500390">
    <property type="component" value="Unassembled WGS sequence"/>
</dbReference>
<name>A0ABP8JDZ7_9MICO</name>
<dbReference type="NCBIfam" id="TIGR01496">
    <property type="entry name" value="DHPS"/>
    <property type="match status" value="1"/>
</dbReference>
<evidence type="ECO:0000256" key="10">
    <source>
        <dbReference type="RuleBase" id="RU361205"/>
    </source>
</evidence>
<evidence type="ECO:0000313" key="13">
    <source>
        <dbReference type="Proteomes" id="UP001500390"/>
    </source>
</evidence>
<evidence type="ECO:0000256" key="6">
    <source>
        <dbReference type="ARBA" id="ARBA00022679"/>
    </source>
</evidence>
<evidence type="ECO:0000256" key="2">
    <source>
        <dbReference type="ARBA" id="ARBA00001946"/>
    </source>
</evidence>
<dbReference type="Gene3D" id="3.20.20.20">
    <property type="entry name" value="Dihydropteroate synthase-like"/>
    <property type="match status" value="1"/>
</dbReference>
<comment type="catalytic activity">
    <reaction evidence="1">
        <text>(7,8-dihydropterin-6-yl)methyl diphosphate + 4-aminobenzoate = 7,8-dihydropteroate + diphosphate</text>
        <dbReference type="Rhea" id="RHEA:19949"/>
        <dbReference type="ChEBI" id="CHEBI:17836"/>
        <dbReference type="ChEBI" id="CHEBI:17839"/>
        <dbReference type="ChEBI" id="CHEBI:33019"/>
        <dbReference type="ChEBI" id="CHEBI:72950"/>
        <dbReference type="EC" id="2.5.1.15"/>
    </reaction>
</comment>
<evidence type="ECO:0000259" key="11">
    <source>
        <dbReference type="PROSITE" id="PS50972"/>
    </source>
</evidence>
<dbReference type="PROSITE" id="PS00793">
    <property type="entry name" value="DHPS_2"/>
    <property type="match status" value="1"/>
</dbReference>
<dbReference type="EMBL" id="BAABFX010000010">
    <property type="protein sequence ID" value="GAA4389338.1"/>
    <property type="molecule type" value="Genomic_DNA"/>
</dbReference>
<feature type="domain" description="Pterin-binding" evidence="11">
    <location>
        <begin position="16"/>
        <end position="272"/>
    </location>
</feature>
<dbReference type="InterPro" id="IPR011005">
    <property type="entry name" value="Dihydropteroate_synth-like_sf"/>
</dbReference>